<dbReference type="EMBL" id="JARIHO010000061">
    <property type="protein sequence ID" value="KAJ7315571.1"/>
    <property type="molecule type" value="Genomic_DNA"/>
</dbReference>
<keyword evidence="3" id="KW-1185">Reference proteome</keyword>
<gene>
    <name evidence="2" type="ORF">DFH08DRAFT_820491</name>
</gene>
<reference evidence="2" key="1">
    <citation type="submission" date="2023-03" db="EMBL/GenBank/DDBJ databases">
        <title>Massive genome expansion in bonnet fungi (Mycena s.s.) driven by repeated elements and novel gene families across ecological guilds.</title>
        <authorList>
            <consortium name="Lawrence Berkeley National Laboratory"/>
            <person name="Harder C.B."/>
            <person name="Miyauchi S."/>
            <person name="Viragh M."/>
            <person name="Kuo A."/>
            <person name="Thoen E."/>
            <person name="Andreopoulos B."/>
            <person name="Lu D."/>
            <person name="Skrede I."/>
            <person name="Drula E."/>
            <person name="Henrissat B."/>
            <person name="Morin E."/>
            <person name="Kohler A."/>
            <person name="Barry K."/>
            <person name="LaButti K."/>
            <person name="Morin E."/>
            <person name="Salamov A."/>
            <person name="Lipzen A."/>
            <person name="Mereny Z."/>
            <person name="Hegedus B."/>
            <person name="Baldrian P."/>
            <person name="Stursova M."/>
            <person name="Weitz H."/>
            <person name="Taylor A."/>
            <person name="Grigoriev I.V."/>
            <person name="Nagy L.G."/>
            <person name="Martin F."/>
            <person name="Kauserud H."/>
        </authorList>
    </citation>
    <scope>NUCLEOTIDE SEQUENCE</scope>
    <source>
        <strain evidence="2">CBHHK002</strain>
    </source>
</reference>
<name>A0AAD6ZD92_9AGAR</name>
<feature type="region of interest" description="Disordered" evidence="1">
    <location>
        <begin position="206"/>
        <end position="242"/>
    </location>
</feature>
<feature type="compositionally biased region" description="Polar residues" evidence="1">
    <location>
        <begin position="1"/>
        <end position="10"/>
    </location>
</feature>
<protein>
    <submittedName>
        <fullName evidence="2">Uncharacterized protein</fullName>
    </submittedName>
</protein>
<proteinExistence type="predicted"/>
<evidence type="ECO:0000256" key="1">
    <source>
        <dbReference type="SAM" id="MobiDB-lite"/>
    </source>
</evidence>
<evidence type="ECO:0000313" key="2">
    <source>
        <dbReference type="EMBL" id="KAJ7315571.1"/>
    </source>
</evidence>
<accession>A0AAD6ZD92</accession>
<organism evidence="2 3">
    <name type="scientific">Mycena albidolilacea</name>
    <dbReference type="NCBI Taxonomy" id="1033008"/>
    <lineage>
        <taxon>Eukaryota</taxon>
        <taxon>Fungi</taxon>
        <taxon>Dikarya</taxon>
        <taxon>Basidiomycota</taxon>
        <taxon>Agaricomycotina</taxon>
        <taxon>Agaricomycetes</taxon>
        <taxon>Agaricomycetidae</taxon>
        <taxon>Agaricales</taxon>
        <taxon>Marasmiineae</taxon>
        <taxon>Mycenaceae</taxon>
        <taxon>Mycena</taxon>
    </lineage>
</organism>
<comment type="caution">
    <text evidence="2">The sequence shown here is derived from an EMBL/GenBank/DDBJ whole genome shotgun (WGS) entry which is preliminary data.</text>
</comment>
<feature type="compositionally biased region" description="Basic and acidic residues" evidence="1">
    <location>
        <begin position="219"/>
        <end position="242"/>
    </location>
</feature>
<dbReference type="Proteomes" id="UP001218218">
    <property type="component" value="Unassembled WGS sequence"/>
</dbReference>
<sequence>MDRLTDSQNRFTEEGEQFEQAPGGLTKITTDTEDMPSTHTKPLSSLIYAVFFESSQMQSRKKADDIVGTSSSSSPKRNLERRGRARKIERKGDKEAQAYGTHASSGEGAGLLHTYHCPRGARTSTRHAPRTRAAAGCTPRHASTSRGRIRGTYAMCVSGDEWGRGGGEHTDGMRNAREWATGESLALEVLELGCWGRGSAWQGRIDSGRAGAGEGGRGLTEKWKTDIEMERRGKEDSAIARS</sequence>
<dbReference type="AlphaFoldDB" id="A0AAD6ZD92"/>
<evidence type="ECO:0000313" key="3">
    <source>
        <dbReference type="Proteomes" id="UP001218218"/>
    </source>
</evidence>
<feature type="region of interest" description="Disordered" evidence="1">
    <location>
        <begin position="56"/>
        <end position="144"/>
    </location>
</feature>
<feature type="region of interest" description="Disordered" evidence="1">
    <location>
        <begin position="1"/>
        <end position="41"/>
    </location>
</feature>